<protein>
    <submittedName>
        <fullName evidence="4">Uncharacterized protein LOC104699473</fullName>
    </submittedName>
</protein>
<feature type="compositionally biased region" description="Polar residues" evidence="1">
    <location>
        <begin position="385"/>
        <end position="410"/>
    </location>
</feature>
<dbReference type="InterPro" id="IPR040256">
    <property type="entry name" value="At4g02000-like"/>
</dbReference>
<dbReference type="GeneID" id="104699473"/>
<feature type="region of interest" description="Disordered" evidence="1">
    <location>
        <begin position="263"/>
        <end position="341"/>
    </location>
</feature>
<feature type="domain" description="DUF4283" evidence="2">
    <location>
        <begin position="17"/>
        <end position="97"/>
    </location>
</feature>
<organism evidence="3 4">
    <name type="scientific">Camelina sativa</name>
    <name type="common">False flax</name>
    <name type="synonym">Myagrum sativum</name>
    <dbReference type="NCBI Taxonomy" id="90675"/>
    <lineage>
        <taxon>Eukaryota</taxon>
        <taxon>Viridiplantae</taxon>
        <taxon>Streptophyta</taxon>
        <taxon>Embryophyta</taxon>
        <taxon>Tracheophyta</taxon>
        <taxon>Spermatophyta</taxon>
        <taxon>Magnoliopsida</taxon>
        <taxon>eudicotyledons</taxon>
        <taxon>Gunneridae</taxon>
        <taxon>Pentapetalae</taxon>
        <taxon>rosids</taxon>
        <taxon>malvids</taxon>
        <taxon>Brassicales</taxon>
        <taxon>Brassicaceae</taxon>
        <taxon>Camelineae</taxon>
        <taxon>Camelina</taxon>
    </lineage>
</organism>
<dbReference type="PANTHER" id="PTHR31286">
    <property type="entry name" value="GLYCINE-RICH CELL WALL STRUCTURAL PROTEIN 1.8-LIKE"/>
    <property type="match status" value="1"/>
</dbReference>
<dbReference type="Proteomes" id="UP000694864">
    <property type="component" value="Chromosome 6"/>
</dbReference>
<evidence type="ECO:0000256" key="1">
    <source>
        <dbReference type="SAM" id="MobiDB-lite"/>
    </source>
</evidence>
<evidence type="ECO:0000313" key="4">
    <source>
        <dbReference type="RefSeq" id="XP_010413079.1"/>
    </source>
</evidence>
<reference evidence="4" key="2">
    <citation type="submission" date="2025-08" db="UniProtKB">
        <authorList>
            <consortium name="RefSeq"/>
        </authorList>
    </citation>
    <scope>IDENTIFICATION</scope>
    <source>
        <tissue evidence="4">Leaf</tissue>
    </source>
</reference>
<proteinExistence type="predicted"/>
<feature type="region of interest" description="Disordered" evidence="1">
    <location>
        <begin position="353"/>
        <end position="410"/>
    </location>
</feature>
<feature type="compositionally biased region" description="Polar residues" evidence="1">
    <location>
        <begin position="321"/>
        <end position="341"/>
    </location>
</feature>
<reference evidence="3" key="1">
    <citation type="journal article" date="2014" name="Nat. Commun.">
        <title>The emerging biofuel crop Camelina sativa retains a highly undifferentiated hexaploid genome structure.</title>
        <authorList>
            <person name="Kagale S."/>
            <person name="Koh C."/>
            <person name="Nixon J."/>
            <person name="Bollina V."/>
            <person name="Clarke W.E."/>
            <person name="Tuteja R."/>
            <person name="Spillane C."/>
            <person name="Robinson S.J."/>
            <person name="Links M.G."/>
            <person name="Clarke C."/>
            <person name="Higgins E.E."/>
            <person name="Huebert T."/>
            <person name="Sharpe A.G."/>
            <person name="Parkin I.A."/>
        </authorList>
    </citation>
    <scope>NUCLEOTIDE SEQUENCE [LARGE SCALE GENOMIC DNA]</scope>
    <source>
        <strain evidence="3">cv. DH55</strain>
    </source>
</reference>
<feature type="compositionally biased region" description="Polar residues" evidence="1">
    <location>
        <begin position="291"/>
        <end position="306"/>
    </location>
</feature>
<gene>
    <name evidence="4" type="primary">LOC104699473</name>
</gene>
<keyword evidence="3" id="KW-1185">Reference proteome</keyword>
<accession>A0ABM0SLN8</accession>
<evidence type="ECO:0000259" key="2">
    <source>
        <dbReference type="Pfam" id="PF14111"/>
    </source>
</evidence>
<dbReference type="PANTHER" id="PTHR31286:SF148">
    <property type="entry name" value="DUF4283 DOMAIN-CONTAINING PROTEIN"/>
    <property type="match status" value="1"/>
</dbReference>
<name>A0ABM0SLN8_CAMSA</name>
<dbReference type="RefSeq" id="XP_010413079.1">
    <property type="nucleotide sequence ID" value="XM_010414777.1"/>
</dbReference>
<sequence length="410" mass="44922">MPTVRLPNEVFDETHPLWKDFLVGRFLAKTPFVGGIHALVNKIWTLGDKTIKIDVFVVDNTTVRFRIRDERMRSRVLKRGMWNLCGVPVVLSKWSPIAELEPEEIKTVSIWVIVKNVPPKYFSWEVLSAITSPLGTPKQLHSDTESCKSFTEAKVLVEVNLTKRLPNKMSFKSEKGGDTIVEFVYPWLPARCTLCSKWGHLEDTCTTKKDQGISCPSQPTLEQSEKNSGEKVVSGSGGVTNLGIVESSELKQGVTEVVVDQVAENTADTEGEKDLGWTTPTKGLRSPVKQVASSKDISNMSNSFSCLSDKGEQGEALDTTVGESSGPTTANSDVVNLPTDTTTSGAEMLLEKQNQEGGNAPERQETGLSLRPSLPRASKGVHKFVSTTSSQSFRAQAPSSLKPRQTPTQL</sequence>
<evidence type="ECO:0000313" key="3">
    <source>
        <dbReference type="Proteomes" id="UP000694864"/>
    </source>
</evidence>
<feature type="region of interest" description="Disordered" evidence="1">
    <location>
        <begin position="207"/>
        <end position="235"/>
    </location>
</feature>
<dbReference type="Pfam" id="PF14111">
    <property type="entry name" value="DUF4283"/>
    <property type="match status" value="1"/>
</dbReference>
<dbReference type="InterPro" id="IPR025558">
    <property type="entry name" value="DUF4283"/>
</dbReference>